<evidence type="ECO:0000259" key="5">
    <source>
        <dbReference type="Pfam" id="PF23339"/>
    </source>
</evidence>
<dbReference type="InterPro" id="IPR026511">
    <property type="entry name" value="PTHB1"/>
</dbReference>
<dbReference type="Pfam" id="PF14727">
    <property type="entry name" value="PHTB1_N"/>
    <property type="match status" value="1"/>
</dbReference>
<dbReference type="AlphaFoldDB" id="A0A9J6DB23"/>
<dbReference type="GO" id="GO:0034464">
    <property type="term" value="C:BBSome"/>
    <property type="evidence" value="ECO:0007669"/>
    <property type="project" value="InterPro"/>
</dbReference>
<dbReference type="InterPro" id="IPR028074">
    <property type="entry name" value="PHTB1_GAE_dom"/>
</dbReference>
<dbReference type="Pfam" id="PF23337">
    <property type="entry name" value="PTHB1_pf"/>
    <property type="match status" value="1"/>
</dbReference>
<keyword evidence="7" id="KW-1185">Reference proteome</keyword>
<protein>
    <submittedName>
        <fullName evidence="6">Uncharacterized protein</fullName>
    </submittedName>
</protein>
<feature type="domain" description="PTHB1 C-terminal helix bundle" evidence="5">
    <location>
        <begin position="461"/>
        <end position="531"/>
    </location>
</feature>
<dbReference type="PANTHER" id="PTHR20991:SF0">
    <property type="entry name" value="PROTEIN PTHB1"/>
    <property type="match status" value="1"/>
</dbReference>
<evidence type="ECO:0000259" key="3">
    <source>
        <dbReference type="Pfam" id="PF23337"/>
    </source>
</evidence>
<sequence length="701" mass="77928">MLLMATQRSTLLVYHDTVLKWAAQLSSAPIALARTTIQNLQGAIVRLTEQGQLCCSYLGTDPCLSVAVAPESREYSLREVEQELNRLENAIKSSSQSHVVGALPRVKGNTVVIVGVTADLSNSLDASPRIISGHGCDHRGRVFVVPRCERHLDSCSARSISGCTEPHFGSSSGSAHSLLNHCILFLQVHLEASAPLRDVRIMVDVARPLVAMNSDVTLTTLLDHHQMAFTVKQAETMLPSSLDLRVAAFYQNSFGASQLVQASMHLPLALIARPCVPERTYEHKLTIETNKPSVPSNELFPDFTCDITSQTIGIQFLHGPQASILVSKSSPSPKTGLNGTQVHEDFAHPNSLGLILTARTNLTQSETVESWVRQEALEVEELLSQRAAQFRVVQKCVLTKLKDKTPTPLNNLDSLLEVTQRELLGLGKRAVETTGEYQRMLSKLSSASQLVVLLLKLKTQMSNEDHKILQDIFHVDLDAAITEGWEEKLEAAICYQLQMGQPDDELPPVPKELTPLKDVARLKQLIAIIFEKGRLCKQVFDERCHNGPKPEGWEGRHPPTPRHAKWCDGTEGQRITVTVADGTSQDVQVWQGPPLPQPGFGTDEHVRQPGSTRVSYIRAPTLVLEAMRKGEDMSNEVSSAKKVRVKEQMDNMQERTSTYSFIDEDIESDEEAEFFTQVTYKKSRFERIPVVFRPIEETRTF</sequence>
<dbReference type="InterPro" id="IPR055362">
    <property type="entry name" value="PTHB1_pf_dom"/>
</dbReference>
<evidence type="ECO:0000259" key="2">
    <source>
        <dbReference type="Pfam" id="PF14728"/>
    </source>
</evidence>
<dbReference type="Pfam" id="PF23338">
    <property type="entry name" value="PTHB1_hp"/>
    <property type="match status" value="1"/>
</dbReference>
<evidence type="ECO:0000313" key="6">
    <source>
        <dbReference type="EMBL" id="KAH8019169.1"/>
    </source>
</evidence>
<proteinExistence type="predicted"/>
<accession>A0A9J6DB23</accession>
<feature type="domain" description="PTHB1 hairpin" evidence="4">
    <location>
        <begin position="372"/>
        <end position="458"/>
    </location>
</feature>
<reference evidence="6" key="2">
    <citation type="submission" date="2021-09" db="EMBL/GenBank/DDBJ databases">
        <authorList>
            <person name="Jia N."/>
            <person name="Wang J."/>
            <person name="Shi W."/>
            <person name="Du L."/>
            <person name="Sun Y."/>
            <person name="Zhan W."/>
            <person name="Jiang J."/>
            <person name="Wang Q."/>
            <person name="Zhang B."/>
            <person name="Ji P."/>
            <person name="Sakyi L.B."/>
            <person name="Cui X."/>
            <person name="Yuan T."/>
            <person name="Jiang B."/>
            <person name="Yang W."/>
            <person name="Lam T.T.-Y."/>
            <person name="Chang Q."/>
            <person name="Ding S."/>
            <person name="Wang X."/>
            <person name="Zhu J."/>
            <person name="Ruan X."/>
            <person name="Zhao L."/>
            <person name="Wei J."/>
            <person name="Que T."/>
            <person name="Du C."/>
            <person name="Cheng J."/>
            <person name="Dai P."/>
            <person name="Han X."/>
            <person name="Huang E."/>
            <person name="Gao Y."/>
            <person name="Liu J."/>
            <person name="Shao H."/>
            <person name="Ye R."/>
            <person name="Li L."/>
            <person name="Wei W."/>
            <person name="Wang X."/>
            <person name="Wang C."/>
            <person name="Huo Q."/>
            <person name="Li W."/>
            <person name="Guo W."/>
            <person name="Chen H."/>
            <person name="Chen S."/>
            <person name="Zhou L."/>
            <person name="Zhou L."/>
            <person name="Ni X."/>
            <person name="Tian J."/>
            <person name="Zhou Y."/>
            <person name="Sheng Y."/>
            <person name="Liu T."/>
            <person name="Pan Y."/>
            <person name="Xia L."/>
            <person name="Li J."/>
            <person name="Zhao F."/>
            <person name="Cao W."/>
        </authorList>
    </citation>
    <scope>NUCLEOTIDE SEQUENCE</scope>
    <source>
        <strain evidence="6">Rmic-2018</strain>
        <tissue evidence="6">Larvae</tissue>
    </source>
</reference>
<gene>
    <name evidence="6" type="ORF">HPB51_017396</name>
</gene>
<dbReference type="Pfam" id="PF23339">
    <property type="entry name" value="PTHB1_CtH"/>
    <property type="match status" value="1"/>
</dbReference>
<dbReference type="InterPro" id="IPR055363">
    <property type="entry name" value="PTHB1_hp_dom"/>
</dbReference>
<dbReference type="Pfam" id="PF14728">
    <property type="entry name" value="PTHB1_GAE"/>
    <property type="match status" value="1"/>
</dbReference>
<dbReference type="GO" id="GO:0060271">
    <property type="term" value="P:cilium assembly"/>
    <property type="evidence" value="ECO:0007669"/>
    <property type="project" value="TreeGrafter"/>
</dbReference>
<dbReference type="VEuPathDB" id="VectorBase:LOC119176048"/>
<name>A0A9J6DB23_RHIMP</name>
<evidence type="ECO:0000259" key="1">
    <source>
        <dbReference type="Pfam" id="PF14727"/>
    </source>
</evidence>
<feature type="domain" description="PTHB1 N-terminal" evidence="1">
    <location>
        <begin position="1"/>
        <end position="62"/>
    </location>
</feature>
<feature type="domain" description="PTHB1 GAE" evidence="2">
    <location>
        <begin position="187"/>
        <end position="262"/>
    </location>
</feature>
<dbReference type="GO" id="GO:0016020">
    <property type="term" value="C:membrane"/>
    <property type="evidence" value="ECO:0007669"/>
    <property type="project" value="TreeGrafter"/>
</dbReference>
<reference evidence="6" key="1">
    <citation type="journal article" date="2020" name="Cell">
        <title>Large-Scale Comparative Analyses of Tick Genomes Elucidate Their Genetic Diversity and Vector Capacities.</title>
        <authorList>
            <consortium name="Tick Genome and Microbiome Consortium (TIGMIC)"/>
            <person name="Jia N."/>
            <person name="Wang J."/>
            <person name="Shi W."/>
            <person name="Du L."/>
            <person name="Sun Y."/>
            <person name="Zhan W."/>
            <person name="Jiang J.F."/>
            <person name="Wang Q."/>
            <person name="Zhang B."/>
            <person name="Ji P."/>
            <person name="Bell-Sakyi L."/>
            <person name="Cui X.M."/>
            <person name="Yuan T.T."/>
            <person name="Jiang B.G."/>
            <person name="Yang W.F."/>
            <person name="Lam T.T."/>
            <person name="Chang Q.C."/>
            <person name="Ding S.J."/>
            <person name="Wang X.J."/>
            <person name="Zhu J.G."/>
            <person name="Ruan X.D."/>
            <person name="Zhao L."/>
            <person name="Wei J.T."/>
            <person name="Ye R.Z."/>
            <person name="Que T.C."/>
            <person name="Du C.H."/>
            <person name="Zhou Y.H."/>
            <person name="Cheng J.X."/>
            <person name="Dai P.F."/>
            <person name="Guo W.B."/>
            <person name="Han X.H."/>
            <person name="Huang E.J."/>
            <person name="Li L.F."/>
            <person name="Wei W."/>
            <person name="Gao Y.C."/>
            <person name="Liu J.Z."/>
            <person name="Shao H.Z."/>
            <person name="Wang X."/>
            <person name="Wang C.C."/>
            <person name="Yang T.C."/>
            <person name="Huo Q.B."/>
            <person name="Li W."/>
            <person name="Chen H.Y."/>
            <person name="Chen S.E."/>
            <person name="Zhou L.G."/>
            <person name="Ni X.B."/>
            <person name="Tian J.H."/>
            <person name="Sheng Y."/>
            <person name="Liu T."/>
            <person name="Pan Y.S."/>
            <person name="Xia L.Y."/>
            <person name="Li J."/>
            <person name="Zhao F."/>
            <person name="Cao W.C."/>
        </authorList>
    </citation>
    <scope>NUCLEOTIDE SEQUENCE</scope>
    <source>
        <strain evidence="6">Rmic-2018</strain>
    </source>
</reference>
<comment type="caution">
    <text evidence="6">The sequence shown here is derived from an EMBL/GenBank/DDBJ whole genome shotgun (WGS) entry which is preliminary data.</text>
</comment>
<evidence type="ECO:0000313" key="7">
    <source>
        <dbReference type="Proteomes" id="UP000821866"/>
    </source>
</evidence>
<feature type="domain" description="PTHB1 platform" evidence="3">
    <location>
        <begin position="267"/>
        <end position="330"/>
    </location>
</feature>
<evidence type="ECO:0000259" key="4">
    <source>
        <dbReference type="Pfam" id="PF23338"/>
    </source>
</evidence>
<dbReference type="InterPro" id="IPR055364">
    <property type="entry name" value="PTHB1_CtH_dom"/>
</dbReference>
<organism evidence="6 7">
    <name type="scientific">Rhipicephalus microplus</name>
    <name type="common">Cattle tick</name>
    <name type="synonym">Boophilus microplus</name>
    <dbReference type="NCBI Taxonomy" id="6941"/>
    <lineage>
        <taxon>Eukaryota</taxon>
        <taxon>Metazoa</taxon>
        <taxon>Ecdysozoa</taxon>
        <taxon>Arthropoda</taxon>
        <taxon>Chelicerata</taxon>
        <taxon>Arachnida</taxon>
        <taxon>Acari</taxon>
        <taxon>Parasitiformes</taxon>
        <taxon>Ixodida</taxon>
        <taxon>Ixodoidea</taxon>
        <taxon>Ixodidae</taxon>
        <taxon>Rhipicephalinae</taxon>
        <taxon>Rhipicephalus</taxon>
        <taxon>Boophilus</taxon>
    </lineage>
</organism>
<dbReference type="EMBL" id="JABSTU010000010">
    <property type="protein sequence ID" value="KAH8019169.1"/>
    <property type="molecule type" value="Genomic_DNA"/>
</dbReference>
<dbReference type="PANTHER" id="PTHR20991">
    <property type="entry name" value="PARATHYROID HORMONE-RESPONSIVE B1 GENE"/>
    <property type="match status" value="1"/>
</dbReference>
<dbReference type="InterPro" id="IPR028073">
    <property type="entry name" value="PHTB1_N_dom"/>
</dbReference>
<dbReference type="Proteomes" id="UP000821866">
    <property type="component" value="Chromosome 8"/>
</dbReference>